<dbReference type="eggNOG" id="COG3039">
    <property type="taxonomic scope" value="Bacteria"/>
</dbReference>
<evidence type="ECO:0000256" key="1">
    <source>
        <dbReference type="SAM" id="MobiDB-lite"/>
    </source>
</evidence>
<sequence length="79" mass="8930">MTEAPAPDETTICNFRHMLEAHNLGDRLFHLVNQYLKENCLKVNRGTIVDASILNAPSSTKSKKTQRDPEMYQLGKGNQ</sequence>
<feature type="region of interest" description="Disordered" evidence="1">
    <location>
        <begin position="55"/>
        <end position="79"/>
    </location>
</feature>
<gene>
    <name evidence="2" type="ordered locus">TERTU_4194</name>
</gene>
<proteinExistence type="predicted"/>
<protein>
    <submittedName>
        <fullName evidence="2">ISPsy10, transposase</fullName>
    </submittedName>
</protein>
<keyword evidence="3" id="KW-1185">Reference proteome</keyword>
<reference evidence="2 3" key="1">
    <citation type="journal article" date="2009" name="PLoS ONE">
        <title>The complete genome of Teredinibacter turnerae T7901: an intracellular endosymbiont of marine wood-boring bivalves (shipworms).</title>
        <authorList>
            <person name="Yang J.C."/>
            <person name="Madupu R."/>
            <person name="Durkin A.S."/>
            <person name="Ekborg N.A."/>
            <person name="Pedamallu C.S."/>
            <person name="Hostetler J.B."/>
            <person name="Radune D."/>
            <person name="Toms B.S."/>
            <person name="Henrissat B."/>
            <person name="Coutinho P.M."/>
            <person name="Schwarz S."/>
            <person name="Field L."/>
            <person name="Trindade-Silva A.E."/>
            <person name="Soares C.A.G."/>
            <person name="Elshahawi S."/>
            <person name="Hanora A."/>
            <person name="Schmidt E.W."/>
            <person name="Haygood M.G."/>
            <person name="Posfai J."/>
            <person name="Benner J."/>
            <person name="Madinger C."/>
            <person name="Nove J."/>
            <person name="Anton B."/>
            <person name="Chaudhary K."/>
            <person name="Foster J."/>
            <person name="Holman A."/>
            <person name="Kumar S."/>
            <person name="Lessard P.A."/>
            <person name="Luyten Y.A."/>
            <person name="Slatko B."/>
            <person name="Wood N."/>
            <person name="Wu B."/>
            <person name="Teplitski M."/>
            <person name="Mougous J.D."/>
            <person name="Ward N."/>
            <person name="Eisen J.A."/>
            <person name="Badger J.H."/>
            <person name="Distel D.L."/>
        </authorList>
    </citation>
    <scope>NUCLEOTIDE SEQUENCE [LARGE SCALE GENOMIC DNA]</scope>
    <source>
        <strain evidence="3">ATCC 39867 / T7901</strain>
    </source>
</reference>
<dbReference type="AlphaFoldDB" id="C6AR48"/>
<accession>C6AR48</accession>
<organism evidence="2 3">
    <name type="scientific">Teredinibacter turnerae (strain ATCC 39867 / T7901)</name>
    <dbReference type="NCBI Taxonomy" id="377629"/>
    <lineage>
        <taxon>Bacteria</taxon>
        <taxon>Pseudomonadati</taxon>
        <taxon>Pseudomonadota</taxon>
        <taxon>Gammaproteobacteria</taxon>
        <taxon>Cellvibrionales</taxon>
        <taxon>Cellvibrionaceae</taxon>
        <taxon>Teredinibacter</taxon>
    </lineage>
</organism>
<dbReference type="HOGENOM" id="CLU_049873_9_1_6"/>
<name>C6AR48_TERTT</name>
<dbReference type="Proteomes" id="UP000009080">
    <property type="component" value="Chromosome"/>
</dbReference>
<dbReference type="EMBL" id="CP001614">
    <property type="protein sequence ID" value="ACS93592.1"/>
    <property type="molecule type" value="Genomic_DNA"/>
</dbReference>
<dbReference type="KEGG" id="ttu:TERTU_4194"/>
<evidence type="ECO:0000313" key="2">
    <source>
        <dbReference type="EMBL" id="ACS93592.1"/>
    </source>
</evidence>
<dbReference type="PANTHER" id="PTHR35604:SF2">
    <property type="entry name" value="TRANSPOSASE INSH FOR INSERTION SEQUENCE ELEMENT IS5A-RELATED"/>
    <property type="match status" value="1"/>
</dbReference>
<dbReference type="STRING" id="377629.TERTU_4194"/>
<evidence type="ECO:0000313" key="3">
    <source>
        <dbReference type="Proteomes" id="UP000009080"/>
    </source>
</evidence>
<dbReference type="PANTHER" id="PTHR35604">
    <property type="entry name" value="TRANSPOSASE INSH FOR INSERTION SEQUENCE ELEMENT IS5A-RELATED"/>
    <property type="match status" value="1"/>
</dbReference>